<comment type="caution">
    <text evidence="2">The sequence shown here is derived from an EMBL/GenBank/DDBJ whole genome shotgun (WGS) entry which is preliminary data.</text>
</comment>
<evidence type="ECO:0000256" key="1">
    <source>
        <dbReference type="SAM" id="MobiDB-lite"/>
    </source>
</evidence>
<reference evidence="2" key="1">
    <citation type="submission" date="2009-08" db="EMBL/GenBank/DDBJ databases">
        <authorList>
            <person name="Weinstock G."/>
            <person name="Sodergren E."/>
            <person name="Clifton S."/>
            <person name="Fulton L."/>
            <person name="Fulton B."/>
            <person name="Courtney L."/>
            <person name="Fronick C."/>
            <person name="Harrison M."/>
            <person name="Strong C."/>
            <person name="Farmer C."/>
            <person name="Delahaunty K."/>
            <person name="Markovic C."/>
            <person name="Hall O."/>
            <person name="Minx P."/>
            <person name="Tomlinson C."/>
            <person name="Mitreva M."/>
            <person name="Nelson J."/>
            <person name="Hou S."/>
            <person name="Wollam A."/>
            <person name="Pepin K.H."/>
            <person name="Johnson M."/>
            <person name="Bhonagiri V."/>
            <person name="Nash W.E."/>
            <person name="Warren W."/>
            <person name="Chinwalla A."/>
            <person name="Mardis E.R."/>
            <person name="Wilson R.K."/>
        </authorList>
    </citation>
    <scope>NUCLEOTIDE SEQUENCE [LARGE SCALE GENOMIC DNA]</scope>
    <source>
        <strain evidence="2">A2-165</strain>
    </source>
</reference>
<feature type="region of interest" description="Disordered" evidence="1">
    <location>
        <begin position="1"/>
        <end position="30"/>
    </location>
</feature>
<feature type="non-terminal residue" evidence="2">
    <location>
        <position position="1"/>
    </location>
</feature>
<name>C7H9U3_FAED2</name>
<dbReference type="AlphaFoldDB" id="C7H9U3"/>
<accession>C7H9U3</accession>
<organism evidence="2 3">
    <name type="scientific">Faecalibacterium duncaniae (strain DSM 17677 / JCM 31915 / A2-165)</name>
    <name type="common">Faecalibacterium prausnitzii</name>
    <dbReference type="NCBI Taxonomy" id="411483"/>
    <lineage>
        <taxon>Bacteria</taxon>
        <taxon>Bacillati</taxon>
        <taxon>Bacillota</taxon>
        <taxon>Clostridia</taxon>
        <taxon>Eubacteriales</taxon>
        <taxon>Oscillospiraceae</taxon>
        <taxon>Faecalibacterium</taxon>
    </lineage>
</organism>
<feature type="compositionally biased region" description="Low complexity" evidence="1">
    <location>
        <begin position="83"/>
        <end position="94"/>
    </location>
</feature>
<dbReference type="HOGENOM" id="CLU_1681624_0_0_9"/>
<gene>
    <name evidence="2" type="ORF">FAEPRAA2165_03097</name>
</gene>
<evidence type="ECO:0000313" key="2">
    <source>
        <dbReference type="EMBL" id="EEU95418.1"/>
    </source>
</evidence>
<keyword evidence="3" id="KW-1185">Reference proteome</keyword>
<proteinExistence type="predicted"/>
<protein>
    <submittedName>
        <fullName evidence="2">Uncharacterized protein</fullName>
    </submittedName>
</protein>
<dbReference type="STRING" id="411483.FAEPRAA2165_03097"/>
<feature type="region of interest" description="Disordered" evidence="1">
    <location>
        <begin position="66"/>
        <end position="96"/>
    </location>
</feature>
<dbReference type="EMBL" id="ACOP02000081">
    <property type="protein sequence ID" value="EEU95418.1"/>
    <property type="molecule type" value="Genomic_DNA"/>
</dbReference>
<evidence type="ECO:0000313" key="3">
    <source>
        <dbReference type="Proteomes" id="UP000004619"/>
    </source>
</evidence>
<sequence>GKAAQQLCGGGAGLAPGQERQLRQPGKELHRRLSGQLDAEQVALPFRGQGQRGTAQYQMARRRALGRQDQCAARRGGRGIGQAGSASAAGDQADPQPLAGQGQGFFGLDIPHHAKGCGACPIIKQYLTPRINKMLFYITKLSVIIIPTRACTVKVP</sequence>
<dbReference type="Proteomes" id="UP000004619">
    <property type="component" value="Unassembled WGS sequence"/>
</dbReference>